<accession>A0A7G2C1K9</accession>
<dbReference type="PROSITE" id="PS50118">
    <property type="entry name" value="HMG_BOX_2"/>
    <property type="match status" value="1"/>
</dbReference>
<dbReference type="GO" id="GO:0003677">
    <property type="term" value="F:DNA binding"/>
    <property type="evidence" value="ECO:0007669"/>
    <property type="project" value="UniProtKB-UniRule"/>
</dbReference>
<dbReference type="PANTHER" id="PTHR37564:SF5">
    <property type="entry name" value="KINETOPLAST DNA-ASSOCIATED PROTEIN"/>
    <property type="match status" value="1"/>
</dbReference>
<dbReference type="EMBL" id="LR877145">
    <property type="protein sequence ID" value="CAD2213194.1"/>
    <property type="molecule type" value="Genomic_DNA"/>
</dbReference>
<dbReference type="Gene3D" id="1.10.30.10">
    <property type="entry name" value="High mobility group box domain"/>
    <property type="match status" value="1"/>
</dbReference>
<dbReference type="Proteomes" id="UP000515908">
    <property type="component" value="Chromosome 01"/>
</dbReference>
<keyword evidence="1" id="KW-0539">Nucleus</keyword>
<dbReference type="SMR" id="A0A7G2C1K9"/>
<feature type="compositionally biased region" description="Basic and acidic residues" evidence="2">
    <location>
        <begin position="208"/>
        <end position="231"/>
    </location>
</feature>
<organism evidence="4 5">
    <name type="scientific">Angomonas deanei</name>
    <dbReference type="NCBI Taxonomy" id="59799"/>
    <lineage>
        <taxon>Eukaryota</taxon>
        <taxon>Discoba</taxon>
        <taxon>Euglenozoa</taxon>
        <taxon>Kinetoplastea</taxon>
        <taxon>Metakinetoplastina</taxon>
        <taxon>Trypanosomatida</taxon>
        <taxon>Trypanosomatidae</taxon>
        <taxon>Strigomonadinae</taxon>
        <taxon>Angomonas</taxon>
    </lineage>
</organism>
<dbReference type="CDD" id="cd00084">
    <property type="entry name" value="HMG-box_SF"/>
    <property type="match status" value="1"/>
</dbReference>
<dbReference type="OrthoDB" id="1919336at2759"/>
<name>A0A7G2C1K9_9TRYP</name>
<feature type="region of interest" description="Disordered" evidence="2">
    <location>
        <begin position="156"/>
        <end position="184"/>
    </location>
</feature>
<reference evidence="4 5" key="1">
    <citation type="submission" date="2020-08" db="EMBL/GenBank/DDBJ databases">
        <authorList>
            <person name="Newling K."/>
            <person name="Davey J."/>
            <person name="Forrester S."/>
        </authorList>
    </citation>
    <scope>NUCLEOTIDE SEQUENCE [LARGE SCALE GENOMIC DNA]</scope>
    <source>
        <strain evidence="5">Crithidia deanei Carvalho (ATCC PRA-265)</strain>
    </source>
</reference>
<dbReference type="InterPro" id="IPR009071">
    <property type="entry name" value="HMG_box_dom"/>
</dbReference>
<feature type="domain" description="HMG box" evidence="3">
    <location>
        <begin position="185"/>
        <end position="231"/>
    </location>
</feature>
<dbReference type="AlphaFoldDB" id="A0A7G2C1K9"/>
<evidence type="ECO:0000256" key="2">
    <source>
        <dbReference type="SAM" id="MobiDB-lite"/>
    </source>
</evidence>
<evidence type="ECO:0000313" key="4">
    <source>
        <dbReference type="EMBL" id="CAD2213194.1"/>
    </source>
</evidence>
<keyword evidence="1" id="KW-0238">DNA-binding</keyword>
<evidence type="ECO:0000313" key="5">
    <source>
        <dbReference type="Proteomes" id="UP000515908"/>
    </source>
</evidence>
<evidence type="ECO:0000256" key="1">
    <source>
        <dbReference type="PROSITE-ProRule" id="PRU00267"/>
    </source>
</evidence>
<evidence type="ECO:0000259" key="3">
    <source>
        <dbReference type="PROSITE" id="PS50118"/>
    </source>
</evidence>
<dbReference type="VEuPathDB" id="TriTrypDB:ADEAN_000063000"/>
<dbReference type="GO" id="GO:0005634">
    <property type="term" value="C:nucleus"/>
    <property type="evidence" value="ECO:0007669"/>
    <property type="project" value="UniProtKB-UniRule"/>
</dbReference>
<protein>
    <recommendedName>
        <fullName evidence="3">HMG box domain-containing protein</fullName>
    </recommendedName>
</protein>
<feature type="region of interest" description="Disordered" evidence="2">
    <location>
        <begin position="207"/>
        <end position="231"/>
    </location>
</feature>
<gene>
    <name evidence="4" type="ORF">ADEAN_000063000</name>
</gene>
<feature type="DNA-binding region" description="HMG box" evidence="1">
    <location>
        <begin position="185"/>
        <end position="231"/>
    </location>
</feature>
<dbReference type="PANTHER" id="PTHR37564">
    <property type="entry name" value="KINETOPLAST DNA-ASSOCIATED PROTEIN"/>
    <property type="match status" value="1"/>
</dbReference>
<dbReference type="SUPFAM" id="SSF47095">
    <property type="entry name" value="HMG-box"/>
    <property type="match status" value="1"/>
</dbReference>
<proteinExistence type="predicted"/>
<sequence length="231" mass="26343">MFRTSRFCLDGVRKWAFKLFKSEQIESNASLDQLSTIQKKKVLTRMFKQLPKEDLQKLYTRAPAFQAASESSGAATKRGKEITPYEYFVRNQQSNPAIAALSNPRDRETKLLEIYNSLPDAAKEALEENAKEFNRAANTPQKRVVVKIPAKRKIQKKKKAAKKKAVAKKKVVAKPKKGAGKKKKVKKAATGYALFVKSEMALIQDMPQPEKMKEVGRRWKLLSEEEKKKSR</sequence>
<dbReference type="InterPro" id="IPR052695">
    <property type="entry name" value="Kinetoplast-DNA-binding"/>
</dbReference>
<keyword evidence="5" id="KW-1185">Reference proteome</keyword>
<dbReference type="InterPro" id="IPR036910">
    <property type="entry name" value="HMG_box_dom_sf"/>
</dbReference>